<reference evidence="2 3" key="1">
    <citation type="submission" date="2017-06" db="EMBL/GenBank/DDBJ databases">
        <title>Genome sequencing of cyanobaciteial culture collection at National Institute for Environmental Studies (NIES).</title>
        <authorList>
            <person name="Hirose Y."/>
            <person name="Shimura Y."/>
            <person name="Fujisawa T."/>
            <person name="Nakamura Y."/>
            <person name="Kawachi M."/>
        </authorList>
    </citation>
    <scope>NUCLEOTIDE SEQUENCE [LARGE SCALE GENOMIC DNA]</scope>
    <source>
        <strain evidence="2 3">NIES-37</strain>
    </source>
</reference>
<gene>
    <name evidence="2" type="ORF">NIES37_04830</name>
</gene>
<accession>A0A1Z4MSW6</accession>
<feature type="transmembrane region" description="Helical" evidence="1">
    <location>
        <begin position="33"/>
        <end position="54"/>
    </location>
</feature>
<feature type="transmembrane region" description="Helical" evidence="1">
    <location>
        <begin position="66"/>
        <end position="87"/>
    </location>
</feature>
<protein>
    <submittedName>
        <fullName evidence="2">Uncharacterized protein</fullName>
    </submittedName>
</protein>
<evidence type="ECO:0000313" key="3">
    <source>
        <dbReference type="Proteomes" id="UP000218785"/>
    </source>
</evidence>
<keyword evidence="3" id="KW-1185">Reference proteome</keyword>
<keyword evidence="1" id="KW-0472">Membrane</keyword>
<dbReference type="KEGG" id="ttq:NIES37_04830"/>
<organism evidence="2 3">
    <name type="scientific">Tolypothrix tenuis PCC 7101</name>
    <dbReference type="NCBI Taxonomy" id="231146"/>
    <lineage>
        <taxon>Bacteria</taxon>
        <taxon>Bacillati</taxon>
        <taxon>Cyanobacteriota</taxon>
        <taxon>Cyanophyceae</taxon>
        <taxon>Nostocales</taxon>
        <taxon>Tolypothrichaceae</taxon>
        <taxon>Tolypothrix</taxon>
    </lineage>
</organism>
<dbReference type="EMBL" id="AP018248">
    <property type="protein sequence ID" value="BAY96549.1"/>
    <property type="molecule type" value="Genomic_DNA"/>
</dbReference>
<name>A0A1Z4MSW6_9CYAN</name>
<sequence length="95" mass="11340">MLLPVFYMASIDDIDTANLSRGEIQVRNIAKNISLIPTFVIYALFLPLLMILYYCYEPGKEKIHGFIFTFMIKPIRWFSYQIVYLICDFFRRLNK</sequence>
<dbReference type="AlphaFoldDB" id="A0A1Z4MSW6"/>
<keyword evidence="1" id="KW-1133">Transmembrane helix</keyword>
<evidence type="ECO:0000313" key="2">
    <source>
        <dbReference type="EMBL" id="BAY96549.1"/>
    </source>
</evidence>
<dbReference type="Proteomes" id="UP000218785">
    <property type="component" value="Chromosome"/>
</dbReference>
<evidence type="ECO:0000256" key="1">
    <source>
        <dbReference type="SAM" id="Phobius"/>
    </source>
</evidence>
<keyword evidence="1" id="KW-0812">Transmembrane</keyword>
<proteinExistence type="predicted"/>